<dbReference type="WBParaSite" id="ACRNAN_scaffold32415.g15492.t1">
    <property type="protein sequence ID" value="ACRNAN_scaffold32415.g15492.t1"/>
    <property type="gene ID" value="ACRNAN_scaffold32415.g15492"/>
</dbReference>
<evidence type="ECO:0000313" key="2">
    <source>
        <dbReference type="Proteomes" id="UP000887540"/>
    </source>
</evidence>
<accession>A0A914DQJ5</accession>
<feature type="region of interest" description="Disordered" evidence="1">
    <location>
        <begin position="24"/>
        <end position="118"/>
    </location>
</feature>
<sequence>GFKPTHGSKLKDVYIKWISPFIKSLPNEDDDMQESDEEEEEEPVPECSKSQKSKEKEIEKKENAPRRILPSRTSRMEATKMLNNTRGGGRMSTGGRMSSGKGSQGNNQTMAGGRSTTK</sequence>
<name>A0A914DQJ5_9BILA</name>
<organism evidence="2 3">
    <name type="scientific">Acrobeloides nanus</name>
    <dbReference type="NCBI Taxonomy" id="290746"/>
    <lineage>
        <taxon>Eukaryota</taxon>
        <taxon>Metazoa</taxon>
        <taxon>Ecdysozoa</taxon>
        <taxon>Nematoda</taxon>
        <taxon>Chromadorea</taxon>
        <taxon>Rhabditida</taxon>
        <taxon>Tylenchina</taxon>
        <taxon>Cephalobomorpha</taxon>
        <taxon>Cephaloboidea</taxon>
        <taxon>Cephalobidae</taxon>
        <taxon>Acrobeloides</taxon>
    </lineage>
</organism>
<feature type="compositionally biased region" description="Acidic residues" evidence="1">
    <location>
        <begin position="27"/>
        <end position="44"/>
    </location>
</feature>
<evidence type="ECO:0000256" key="1">
    <source>
        <dbReference type="SAM" id="MobiDB-lite"/>
    </source>
</evidence>
<reference evidence="3" key="1">
    <citation type="submission" date="2022-11" db="UniProtKB">
        <authorList>
            <consortium name="WormBaseParasite"/>
        </authorList>
    </citation>
    <scope>IDENTIFICATION</scope>
</reference>
<dbReference type="AlphaFoldDB" id="A0A914DQJ5"/>
<proteinExistence type="predicted"/>
<evidence type="ECO:0000313" key="3">
    <source>
        <dbReference type="WBParaSite" id="ACRNAN_scaffold32415.g15492.t1"/>
    </source>
</evidence>
<feature type="compositionally biased region" description="Basic and acidic residues" evidence="1">
    <location>
        <begin position="52"/>
        <end position="65"/>
    </location>
</feature>
<feature type="compositionally biased region" description="Polar residues" evidence="1">
    <location>
        <begin position="104"/>
        <end position="118"/>
    </location>
</feature>
<keyword evidence="2" id="KW-1185">Reference proteome</keyword>
<dbReference type="Proteomes" id="UP000887540">
    <property type="component" value="Unplaced"/>
</dbReference>
<protein>
    <submittedName>
        <fullName evidence="3">Uncharacterized protein</fullName>
    </submittedName>
</protein>